<dbReference type="AlphaFoldDB" id="A0A8H6LTU5"/>
<gene>
    <name evidence="1" type="ORF">DFP72DRAFT_1082855</name>
</gene>
<evidence type="ECO:0000313" key="1">
    <source>
        <dbReference type="EMBL" id="KAF6741994.1"/>
    </source>
</evidence>
<evidence type="ECO:0000313" key="2">
    <source>
        <dbReference type="Proteomes" id="UP000521943"/>
    </source>
</evidence>
<dbReference type="Proteomes" id="UP000521943">
    <property type="component" value="Unassembled WGS sequence"/>
</dbReference>
<protein>
    <submittedName>
        <fullName evidence="1">Uncharacterized protein</fullName>
    </submittedName>
</protein>
<sequence>MRRLRTPIFLRRRQERSLHSEFHADLTLNQLSRISKRTGASARVSGAYNDTTIFQVRFSFTSRNIPTTSLPPSSTPPHFPELPKSNFRVPGHTVHLDLGLYLAASSMRSPGHVPELVYYPIAGRHGLAETGFRDFSAIPFSYNLPRSGTASKHSELTTCTSPLWPSTTNVNYPFHIDSATQLRPWYDRGLTSVTLLTSSISSVRLKYPFNTRIASDDHSFPPATHANTTNPPLEADILHFRIAVTKFTSRPVTSKTAFPHE</sequence>
<name>A0A8H6LTU5_9AGAR</name>
<comment type="caution">
    <text evidence="1">The sequence shown here is derived from an EMBL/GenBank/DDBJ whole genome shotgun (WGS) entry which is preliminary data.</text>
</comment>
<organism evidence="1 2">
    <name type="scientific">Ephemerocybe angulata</name>
    <dbReference type="NCBI Taxonomy" id="980116"/>
    <lineage>
        <taxon>Eukaryota</taxon>
        <taxon>Fungi</taxon>
        <taxon>Dikarya</taxon>
        <taxon>Basidiomycota</taxon>
        <taxon>Agaricomycotina</taxon>
        <taxon>Agaricomycetes</taxon>
        <taxon>Agaricomycetidae</taxon>
        <taxon>Agaricales</taxon>
        <taxon>Agaricineae</taxon>
        <taxon>Psathyrellaceae</taxon>
        <taxon>Ephemerocybe</taxon>
    </lineage>
</organism>
<keyword evidence="2" id="KW-1185">Reference proteome</keyword>
<accession>A0A8H6LTU5</accession>
<reference evidence="1 2" key="1">
    <citation type="submission" date="2020-07" db="EMBL/GenBank/DDBJ databases">
        <title>Comparative genomics of pyrophilous fungi reveals a link between fire events and developmental genes.</title>
        <authorList>
            <consortium name="DOE Joint Genome Institute"/>
            <person name="Steindorff A.S."/>
            <person name="Carver A."/>
            <person name="Calhoun S."/>
            <person name="Stillman K."/>
            <person name="Liu H."/>
            <person name="Lipzen A."/>
            <person name="Pangilinan J."/>
            <person name="Labutti K."/>
            <person name="Bruns T.D."/>
            <person name="Grigoriev I.V."/>
        </authorList>
    </citation>
    <scope>NUCLEOTIDE SEQUENCE [LARGE SCALE GENOMIC DNA]</scope>
    <source>
        <strain evidence="1 2">CBS 144469</strain>
    </source>
</reference>
<proteinExistence type="predicted"/>
<dbReference type="EMBL" id="JACGCI010000209">
    <property type="protein sequence ID" value="KAF6741994.1"/>
    <property type="molecule type" value="Genomic_DNA"/>
</dbReference>